<keyword evidence="1" id="KW-0175">Coiled coil</keyword>
<proteinExistence type="predicted"/>
<reference evidence="4" key="1">
    <citation type="submission" date="2017-03" db="EMBL/GenBank/DDBJ databases">
        <title>Phytopthora megakarya and P. palmivora, two closely related causual agents of cacao black pod achieved similar genome size and gene model numbers by different mechanisms.</title>
        <authorList>
            <person name="Ali S."/>
            <person name="Shao J."/>
            <person name="Larry D.J."/>
            <person name="Kronmiller B."/>
            <person name="Shen D."/>
            <person name="Strem M.D."/>
            <person name="Melnick R.L."/>
            <person name="Guiltinan M.J."/>
            <person name="Tyler B.M."/>
            <person name="Meinhardt L.W."/>
            <person name="Bailey B.A."/>
        </authorList>
    </citation>
    <scope>NUCLEOTIDE SEQUENCE [LARGE SCALE GENOMIC DNA]</scope>
    <source>
        <strain evidence="4">zdho120</strain>
    </source>
</reference>
<sequence length="561" mass="60754">PSFVYLPAATEDIQALATGNPSGLRFRDVRGLIHVGVRVPELTVPQLEALSRLVSADDRTPTDILTPEHLSGGSPSAAWGHRAQASEVQAGPLLNVFGSSRFGYRVLNTLHALRLALDRLRLLETAQNLATSADPRSEMTNAILQQVLEREVVLREARDREWEAALREVDVTTLSSYQGFCDRTRAIIHAEVQHGATLASRLEPTETRYLDADRALTEARGEASKASNVLNAAEKALVVEREKVKTLQAVRTEVSRELVSAKTQLEDAQAQLASRPAVIPGGAVPQAEHDAEVRRLSRRIRKLRVANQDLRTEIQRFRTLLSPDNLFRFFNDQGSPGVMTGATELREQLSAYYQPPYSVFLMVSRNNAPPPPFQPTQVESEGEDSDDASSAASDKECGVGGGDDPSTEDSGKSQSLPMPAFPKKCQGVPLSNPAKAAAVPKDTSSHSTGSEALPSPPPQGNSLLRPDPEISGATILGHLFDADYDMGGGDDEERRTPQEEKREEDSPMDGNPGARDPPESEDVEIEGVSKPGPRMSADGLRQVRPTVYVPQTDPKGGVIGP</sequence>
<dbReference type="Proteomes" id="UP000198211">
    <property type="component" value="Unassembled WGS sequence"/>
</dbReference>
<name>A0A225VU04_9STRA</name>
<feature type="coiled-coil region" evidence="1">
    <location>
        <begin position="216"/>
        <end position="320"/>
    </location>
</feature>
<evidence type="ECO:0000313" key="4">
    <source>
        <dbReference type="Proteomes" id="UP000198211"/>
    </source>
</evidence>
<feature type="compositionally biased region" description="Acidic residues" evidence="2">
    <location>
        <begin position="482"/>
        <end position="491"/>
    </location>
</feature>
<comment type="caution">
    <text evidence="3">The sequence shown here is derived from an EMBL/GenBank/DDBJ whole genome shotgun (WGS) entry which is preliminary data.</text>
</comment>
<organism evidence="3 4">
    <name type="scientific">Phytophthora megakarya</name>
    <dbReference type="NCBI Taxonomy" id="4795"/>
    <lineage>
        <taxon>Eukaryota</taxon>
        <taxon>Sar</taxon>
        <taxon>Stramenopiles</taxon>
        <taxon>Oomycota</taxon>
        <taxon>Peronosporomycetes</taxon>
        <taxon>Peronosporales</taxon>
        <taxon>Peronosporaceae</taxon>
        <taxon>Phytophthora</taxon>
    </lineage>
</organism>
<protein>
    <submittedName>
        <fullName evidence="3">Uncharacterized protein</fullName>
    </submittedName>
</protein>
<keyword evidence="4" id="KW-1185">Reference proteome</keyword>
<gene>
    <name evidence="3" type="ORF">PHMEG_00018609</name>
</gene>
<accession>A0A225VU04</accession>
<feature type="region of interest" description="Disordered" evidence="2">
    <location>
        <begin position="364"/>
        <end position="561"/>
    </location>
</feature>
<dbReference type="AlphaFoldDB" id="A0A225VU04"/>
<evidence type="ECO:0000313" key="3">
    <source>
        <dbReference type="EMBL" id="OWZ08795.1"/>
    </source>
</evidence>
<feature type="non-terminal residue" evidence="3">
    <location>
        <position position="1"/>
    </location>
</feature>
<evidence type="ECO:0000256" key="2">
    <source>
        <dbReference type="SAM" id="MobiDB-lite"/>
    </source>
</evidence>
<feature type="compositionally biased region" description="Basic and acidic residues" evidence="2">
    <location>
        <begin position="492"/>
        <end position="505"/>
    </location>
</feature>
<dbReference type="EMBL" id="NBNE01003021">
    <property type="protein sequence ID" value="OWZ08795.1"/>
    <property type="molecule type" value="Genomic_DNA"/>
</dbReference>
<evidence type="ECO:0000256" key="1">
    <source>
        <dbReference type="SAM" id="Coils"/>
    </source>
</evidence>